<dbReference type="PATRIC" id="fig|136160.3.peg.536"/>
<reference evidence="2" key="1">
    <citation type="submission" date="2015-08" db="EMBL/GenBank/DDBJ databases">
        <title>Complete DNA Sequence of Pseudomonas syringae pv. actinidiae, the Causal Agent of Kiwifruit Canker Disease.</title>
        <authorList>
            <person name="Rikkerink E.H.A."/>
            <person name="Fineran P.C."/>
        </authorList>
    </citation>
    <scope>NUCLEOTIDE SEQUENCE</scope>
    <source>
        <strain evidence="2">DSM 13666</strain>
    </source>
</reference>
<dbReference type="AlphaFoldDB" id="A0A0M0KGI5"/>
<dbReference type="RefSeq" id="WP_053430233.1">
    <property type="nucleotide sequence ID" value="NZ_CP040441.1"/>
</dbReference>
<sequence>MTDYEEYVEEAFEEKTTVFSVGHLFDKISRYNSTIIENNITGTLLFRGQANIDFPMDASIFRNNMISKETALINDLILQEPYEFGNHMTDFEQLVKMQHYGLPTRLIDVTTNPLIALYFACSDKTCEDKDGEILILIESLQRPTEKQVQYFAALAEYDGKSIEAFVDYFVQKGLINNALDYKEKNEKLENIFRTKYIPVVAPKNNERIKRQNGAFLLLGIDIEKPDYFLKNTFNLKDQLIKDFGDGIPRSLVIPQEHKQSILKELDIIGINEAFVYPELEHQTSYIKSKHHIKVGE</sequence>
<dbReference type="SMART" id="SM00901">
    <property type="entry name" value="FRG"/>
    <property type="match status" value="1"/>
</dbReference>
<dbReference type="InterPro" id="IPR014966">
    <property type="entry name" value="FRG-dom"/>
</dbReference>
<protein>
    <recommendedName>
        <fullName evidence="1">FRG domain-containing protein</fullName>
    </recommendedName>
</protein>
<feature type="domain" description="FRG" evidence="1">
    <location>
        <begin position="40"/>
        <end position="134"/>
    </location>
</feature>
<gene>
    <name evidence="2" type="ORF">AMD02_01675</name>
</gene>
<accession>A0A0M0KGI5</accession>
<name>A0A0M0KGI5_ALKHA</name>
<proteinExistence type="predicted"/>
<dbReference type="GeneID" id="87599202"/>
<evidence type="ECO:0000259" key="1">
    <source>
        <dbReference type="SMART" id="SM00901"/>
    </source>
</evidence>
<dbReference type="Pfam" id="PF08867">
    <property type="entry name" value="FRG"/>
    <property type="match status" value="1"/>
</dbReference>
<dbReference type="EMBL" id="LILD01000001">
    <property type="protein sequence ID" value="KOO37697.1"/>
    <property type="molecule type" value="Genomic_DNA"/>
</dbReference>
<organism evidence="2">
    <name type="scientific">Halalkalibacterium halodurans</name>
    <name type="common">Bacillus halodurans</name>
    <dbReference type="NCBI Taxonomy" id="86665"/>
    <lineage>
        <taxon>Bacteria</taxon>
        <taxon>Bacillati</taxon>
        <taxon>Bacillota</taxon>
        <taxon>Bacilli</taxon>
        <taxon>Bacillales</taxon>
        <taxon>Bacillaceae</taxon>
        <taxon>Halalkalibacterium (ex Joshi et al. 2022)</taxon>
    </lineage>
</organism>
<comment type="caution">
    <text evidence="2">The sequence shown here is derived from an EMBL/GenBank/DDBJ whole genome shotgun (WGS) entry which is preliminary data.</text>
</comment>
<evidence type="ECO:0000313" key="2">
    <source>
        <dbReference type="EMBL" id="KOO37697.1"/>
    </source>
</evidence>